<evidence type="ECO:0000256" key="1">
    <source>
        <dbReference type="ARBA" id="ARBA00007447"/>
    </source>
</evidence>
<dbReference type="PROSITE" id="PS51767">
    <property type="entry name" value="PEPTIDASE_A1"/>
    <property type="match status" value="1"/>
</dbReference>
<keyword evidence="2 7" id="KW-0645">Protease</keyword>
<feature type="active site" evidence="5">
    <location>
        <position position="79"/>
    </location>
</feature>
<dbReference type="Pfam" id="PF00026">
    <property type="entry name" value="Asp"/>
    <property type="match status" value="1"/>
</dbReference>
<dbReference type="GO" id="GO:0006508">
    <property type="term" value="P:proteolysis"/>
    <property type="evidence" value="ECO:0007669"/>
    <property type="project" value="UniProtKB-KW"/>
</dbReference>
<dbReference type="PANTHER" id="PTHR47966">
    <property type="entry name" value="BETA-SITE APP-CLEAVING ENZYME, ISOFORM A-RELATED"/>
    <property type="match status" value="1"/>
</dbReference>
<comment type="similarity">
    <text evidence="1 7">Belongs to the peptidase A1 family.</text>
</comment>
<keyword evidence="11" id="KW-1185">Reference proteome</keyword>
<proteinExistence type="inferred from homology"/>
<dbReference type="InterPro" id="IPR001461">
    <property type="entry name" value="Aspartic_peptidase_A1"/>
</dbReference>
<evidence type="ECO:0000256" key="4">
    <source>
        <dbReference type="ARBA" id="ARBA00022801"/>
    </source>
</evidence>
<dbReference type="PROSITE" id="PS00141">
    <property type="entry name" value="ASP_PROTEASE"/>
    <property type="match status" value="2"/>
</dbReference>
<dbReference type="Gene3D" id="2.40.70.10">
    <property type="entry name" value="Acid Proteases"/>
    <property type="match status" value="2"/>
</dbReference>
<dbReference type="EMBL" id="CAJZBQ010000046">
    <property type="protein sequence ID" value="CAG9328599.1"/>
    <property type="molecule type" value="Genomic_DNA"/>
</dbReference>
<evidence type="ECO:0000256" key="2">
    <source>
        <dbReference type="ARBA" id="ARBA00022670"/>
    </source>
</evidence>
<dbReference type="SUPFAM" id="SSF50630">
    <property type="entry name" value="Acid proteases"/>
    <property type="match status" value="1"/>
</dbReference>
<feature type="active site" evidence="5">
    <location>
        <position position="262"/>
    </location>
</feature>
<reference evidence="10" key="1">
    <citation type="submission" date="2021-09" db="EMBL/GenBank/DDBJ databases">
        <authorList>
            <consortium name="AG Swart"/>
            <person name="Singh M."/>
            <person name="Singh A."/>
            <person name="Seah K."/>
            <person name="Emmerich C."/>
        </authorList>
    </citation>
    <scope>NUCLEOTIDE SEQUENCE</scope>
    <source>
        <strain evidence="10">ATCC30299</strain>
    </source>
</reference>
<dbReference type="PRINTS" id="PR00792">
    <property type="entry name" value="PEPSIN"/>
</dbReference>
<dbReference type="InterPro" id="IPR021109">
    <property type="entry name" value="Peptidase_aspartic_dom_sf"/>
</dbReference>
<evidence type="ECO:0000259" key="9">
    <source>
        <dbReference type="PROSITE" id="PS51767"/>
    </source>
</evidence>
<sequence>MKVLAFTLILAAAFAIVEIPIRPVHETPEEKYAHFKRLQILKQLSAGTTDVELTNYQTAQYYGPVQIGTPPQNFLVVFDTGSSNLWVPSRSCTSIACMRHNRYNHTASSTYTANGKAISIEYGSGGVSGYLSQDVVTWGGIKVPNITFGEMTSLVGTSFVVSKFDGILGMAWQAISADNVPPVYQSMFKLGVLPSDSFAFYLTATDNAAGSALTLGGFNPSYTKGDWHYFTLIQDTYWRISIDSISVNGVKIAATGIQGIVDSGTTALVGDKKIVDLINAKIPTVSQTCANLSKLPVVTVTIGGVNYPLTGTNYVIQVTSDGQTECDNGWMGMDFPEQLKNVVILGDLFIRTYYAHFDYAGNRVGFSTAV</sequence>
<keyword evidence="3 7" id="KW-0064">Aspartyl protease</keyword>
<organism evidence="10 11">
    <name type="scientific">Blepharisma stoltei</name>
    <dbReference type="NCBI Taxonomy" id="1481888"/>
    <lineage>
        <taxon>Eukaryota</taxon>
        <taxon>Sar</taxon>
        <taxon>Alveolata</taxon>
        <taxon>Ciliophora</taxon>
        <taxon>Postciliodesmatophora</taxon>
        <taxon>Heterotrichea</taxon>
        <taxon>Heterotrichida</taxon>
        <taxon>Blepharismidae</taxon>
        <taxon>Blepharisma</taxon>
    </lineage>
</organism>
<dbReference type="PANTHER" id="PTHR47966:SF51">
    <property type="entry name" value="BETA-SITE APP-CLEAVING ENZYME, ISOFORM A-RELATED"/>
    <property type="match status" value="1"/>
</dbReference>
<dbReference type="GO" id="GO:0004190">
    <property type="term" value="F:aspartic-type endopeptidase activity"/>
    <property type="evidence" value="ECO:0007669"/>
    <property type="project" value="UniProtKB-KW"/>
</dbReference>
<feature type="signal peptide" evidence="8">
    <location>
        <begin position="1"/>
        <end position="15"/>
    </location>
</feature>
<keyword evidence="8" id="KW-0732">Signal</keyword>
<feature type="disulfide bond" evidence="6">
    <location>
        <begin position="92"/>
        <end position="97"/>
    </location>
</feature>
<feature type="chain" id="PRO_5043482416" description="Peptidase A1 domain-containing protein" evidence="8">
    <location>
        <begin position="16"/>
        <end position="370"/>
    </location>
</feature>
<gene>
    <name evidence="10" type="ORF">BSTOLATCC_MIC46596</name>
</gene>
<keyword evidence="4 7" id="KW-0378">Hydrolase</keyword>
<evidence type="ECO:0000256" key="5">
    <source>
        <dbReference type="PIRSR" id="PIRSR601461-1"/>
    </source>
</evidence>
<dbReference type="FunFam" id="2.40.70.10:FF:000149">
    <property type="entry name" value="Uncharacterized protein"/>
    <property type="match status" value="1"/>
</dbReference>
<evidence type="ECO:0000313" key="11">
    <source>
        <dbReference type="Proteomes" id="UP001162131"/>
    </source>
</evidence>
<comment type="caution">
    <text evidence="10">The sequence shown here is derived from an EMBL/GenBank/DDBJ whole genome shotgun (WGS) entry which is preliminary data.</text>
</comment>
<dbReference type="Proteomes" id="UP001162131">
    <property type="component" value="Unassembled WGS sequence"/>
</dbReference>
<feature type="domain" description="Peptidase A1" evidence="9">
    <location>
        <begin position="61"/>
        <end position="367"/>
    </location>
</feature>
<evidence type="ECO:0000256" key="3">
    <source>
        <dbReference type="ARBA" id="ARBA00022750"/>
    </source>
</evidence>
<dbReference type="InterPro" id="IPR033121">
    <property type="entry name" value="PEPTIDASE_A1"/>
</dbReference>
<dbReference type="AlphaFoldDB" id="A0AAU9JTZ5"/>
<protein>
    <recommendedName>
        <fullName evidence="9">Peptidase A1 domain-containing protein</fullName>
    </recommendedName>
</protein>
<evidence type="ECO:0000256" key="8">
    <source>
        <dbReference type="SAM" id="SignalP"/>
    </source>
</evidence>
<keyword evidence="6" id="KW-1015">Disulfide bond</keyword>
<evidence type="ECO:0000256" key="7">
    <source>
        <dbReference type="RuleBase" id="RU000454"/>
    </source>
</evidence>
<evidence type="ECO:0000256" key="6">
    <source>
        <dbReference type="PIRSR" id="PIRSR601461-2"/>
    </source>
</evidence>
<name>A0AAU9JTZ5_9CILI</name>
<evidence type="ECO:0000313" key="10">
    <source>
        <dbReference type="EMBL" id="CAG9328599.1"/>
    </source>
</evidence>
<accession>A0AAU9JTZ5</accession>
<dbReference type="InterPro" id="IPR001969">
    <property type="entry name" value="Aspartic_peptidase_AS"/>
</dbReference>